<evidence type="ECO:0000259" key="3">
    <source>
        <dbReference type="Pfam" id="PF20736"/>
    </source>
</evidence>
<dbReference type="InterPro" id="IPR008928">
    <property type="entry name" value="6-hairpin_glycosidase_sf"/>
</dbReference>
<evidence type="ECO:0000256" key="1">
    <source>
        <dbReference type="SAM" id="SignalP"/>
    </source>
</evidence>
<dbReference type="PANTHER" id="PTHR31151">
    <property type="entry name" value="PROLINE-TRNA LIGASE (DUF1680)"/>
    <property type="match status" value="1"/>
</dbReference>
<gene>
    <name evidence="4" type="ORF">RGQ29_001941</name>
</gene>
<organism evidence="4 5">
    <name type="scientific">Quercus rubra</name>
    <name type="common">Northern red oak</name>
    <name type="synonym">Quercus borealis</name>
    <dbReference type="NCBI Taxonomy" id="3512"/>
    <lineage>
        <taxon>Eukaryota</taxon>
        <taxon>Viridiplantae</taxon>
        <taxon>Streptophyta</taxon>
        <taxon>Embryophyta</taxon>
        <taxon>Tracheophyta</taxon>
        <taxon>Spermatophyta</taxon>
        <taxon>Magnoliopsida</taxon>
        <taxon>eudicotyledons</taxon>
        <taxon>Gunneridae</taxon>
        <taxon>Pentapetalae</taxon>
        <taxon>rosids</taxon>
        <taxon>fabids</taxon>
        <taxon>Fagales</taxon>
        <taxon>Fagaceae</taxon>
        <taxon>Quercus</taxon>
    </lineage>
</organism>
<dbReference type="InterPro" id="IPR049046">
    <property type="entry name" value="Beta-AFase-like_GH127_middle"/>
</dbReference>
<dbReference type="PANTHER" id="PTHR31151:SF0">
    <property type="entry name" value="PROLINE-TRNA LIGASE (DUF1680)"/>
    <property type="match status" value="1"/>
</dbReference>
<dbReference type="Pfam" id="PF07944">
    <property type="entry name" value="Beta-AFase-like_GH127_cat"/>
    <property type="match status" value="1"/>
</dbReference>
<feature type="domain" description="Non-reducing end beta-L-arabinofuranosidase-like GH127 catalytic" evidence="2">
    <location>
        <begin position="113"/>
        <end position="495"/>
    </location>
</feature>
<dbReference type="AlphaFoldDB" id="A0AAN7GCX9"/>
<dbReference type="GO" id="GO:0005975">
    <property type="term" value="P:carbohydrate metabolic process"/>
    <property type="evidence" value="ECO:0007669"/>
    <property type="project" value="InterPro"/>
</dbReference>
<proteinExistence type="predicted"/>
<dbReference type="Pfam" id="PF20736">
    <property type="entry name" value="Glyco_hydro127M"/>
    <property type="match status" value="1"/>
</dbReference>
<name>A0AAN7GCX9_QUERU</name>
<dbReference type="PROSITE" id="PS51257">
    <property type="entry name" value="PROKAR_LIPOPROTEIN"/>
    <property type="match status" value="1"/>
</dbReference>
<sequence length="866" mass="96417">MKGFLFFEMLVVLLVSLLCGCAMSKECTNIPTKLSSHSLRYELLSSNNETWKEEMFSHYHLIPTDDSAWSNLLPRKVLREEDEYSWAMMYRKMKNQGGYKFSGDFLKEVSLHDVRLDSNSMHGRAQQTNLEYLLLLDEDSLVWSFRKTAGLPTPGNAYGGWEKPDCELRGHFVGHYLSASALMWASTHNDALKQKMSAVVSALSECQEKMGTGYLSAFPSEQFDRFEAIKPVWAPYYTIHKILAGLLDQHTFAGNSQALKMVTWMVDYFYNRVQNVISKYSLERHYLSLNEETGGMNDVLYKLYAITGDPKHLVLAHLFDKPCFLGILAVEADDISGFHANTHIPIVIGSQKRYEITGDPLYKAIGTFFMEIVNSSHSYATGGTSVSEFWSDPKRLASTLQTENEESCTTYNMLKVSRHLFTWTKEMAYADYYERALTNGVLSIQKGTEPGVMIYMLPQGRGVSKAGGFHGWGTKNDTFWCCYGTGIESFSKLGDSIYFEEEGEVPSLYIIQYITSSLDWKSGRILLNQEVDAVSSWDPYLRVTLTPTLKEGAAQSSNLNLRIPSWTHTDGAKASLNDQSLNLPAPGNFLSVTRDWRVGDKITLQLPISLRTEAIKDDRPEFASLQAILYGPYLLSGHTSGDWDIKTGSANSLSDWITPIPAAYKTSLVSLSQESGGTTFVLTNSNQSITMEKLPAPGTDSSVHATFRLILNYSSPAEVSTMKDAIGRSVMLEPFDFPGMVVVHQGKDKNLAVADSSGSGGSSVFRLVAGLDGRAETVSLESESNKDCFVYSGVDYNSGTSTKLSCKSESPDTDFDKAAASFVLNKGISEYHPISFMAKGARRNFLLAPLLSFQDESYTIYFNIQS</sequence>
<evidence type="ECO:0000259" key="2">
    <source>
        <dbReference type="Pfam" id="PF07944"/>
    </source>
</evidence>
<protein>
    <submittedName>
        <fullName evidence="4">Uncharacterized protein</fullName>
    </submittedName>
</protein>
<feature type="signal peptide" evidence="1">
    <location>
        <begin position="1"/>
        <end position="24"/>
    </location>
</feature>
<keyword evidence="5" id="KW-1185">Reference proteome</keyword>
<keyword evidence="1" id="KW-0732">Signal</keyword>
<dbReference type="SUPFAM" id="SSF48208">
    <property type="entry name" value="Six-hairpin glycosidases"/>
    <property type="match status" value="1"/>
</dbReference>
<feature type="chain" id="PRO_5042962383" evidence="1">
    <location>
        <begin position="25"/>
        <end position="866"/>
    </location>
</feature>
<reference evidence="4 5" key="1">
    <citation type="journal article" date="2023" name="G3 (Bethesda)">
        <title>A haplotype-resolved chromosome-scale genome for Quercus rubra L. provides insights into the genetics of adaptive traits for red oak species.</title>
        <authorList>
            <person name="Kapoor B."/>
            <person name="Jenkins J."/>
            <person name="Schmutz J."/>
            <person name="Zhebentyayeva T."/>
            <person name="Kuelheim C."/>
            <person name="Coggeshall M."/>
            <person name="Heim C."/>
            <person name="Lasky J.R."/>
            <person name="Leites L."/>
            <person name="Islam-Faridi N."/>
            <person name="Romero-Severson J."/>
            <person name="DeLeo V.L."/>
            <person name="Lucas S.M."/>
            <person name="Lazic D."/>
            <person name="Gailing O."/>
            <person name="Carlson J."/>
            <person name="Staton M."/>
        </authorList>
    </citation>
    <scope>NUCLEOTIDE SEQUENCE [LARGE SCALE GENOMIC DNA]</scope>
    <source>
        <strain evidence="4">Pseudo-F2</strain>
    </source>
</reference>
<accession>A0AAN7GCX9</accession>
<dbReference type="Proteomes" id="UP001324115">
    <property type="component" value="Unassembled WGS sequence"/>
</dbReference>
<dbReference type="EMBL" id="JAXUIC010000001">
    <property type="protein sequence ID" value="KAK4608327.1"/>
    <property type="molecule type" value="Genomic_DNA"/>
</dbReference>
<evidence type="ECO:0000313" key="4">
    <source>
        <dbReference type="EMBL" id="KAK4608327.1"/>
    </source>
</evidence>
<feature type="domain" description="Non-reducing end beta-L-arabinofuranosidase-like GH127 middle" evidence="3">
    <location>
        <begin position="508"/>
        <end position="608"/>
    </location>
</feature>
<evidence type="ECO:0000313" key="5">
    <source>
        <dbReference type="Proteomes" id="UP001324115"/>
    </source>
</evidence>
<dbReference type="Gene3D" id="2.80.10.50">
    <property type="match status" value="1"/>
</dbReference>
<dbReference type="InterPro" id="IPR012878">
    <property type="entry name" value="Beta-AFase-like_GH127_cat"/>
</dbReference>
<comment type="caution">
    <text evidence="4">The sequence shown here is derived from an EMBL/GenBank/DDBJ whole genome shotgun (WGS) entry which is preliminary data.</text>
</comment>